<proteinExistence type="predicted"/>
<dbReference type="InterPro" id="IPR050194">
    <property type="entry name" value="Glycosyltransferase_grp1"/>
</dbReference>
<organism evidence="2 3">
    <name type="scientific">Candidatus Accumulibacter proximus</name>
    <dbReference type="NCBI Taxonomy" id="2954385"/>
    <lineage>
        <taxon>Bacteria</taxon>
        <taxon>Pseudomonadati</taxon>
        <taxon>Pseudomonadota</taxon>
        <taxon>Betaproteobacteria</taxon>
        <taxon>Candidatus Accumulibacter</taxon>
    </lineage>
</organism>
<protein>
    <submittedName>
        <fullName evidence="2">Glycosyltransferase</fullName>
    </submittedName>
</protein>
<gene>
    <name evidence="2" type="ORF">IPJ27_01125</name>
</gene>
<dbReference type="GO" id="GO:0016757">
    <property type="term" value="F:glycosyltransferase activity"/>
    <property type="evidence" value="ECO:0007669"/>
    <property type="project" value="InterPro"/>
</dbReference>
<dbReference type="Proteomes" id="UP000697998">
    <property type="component" value="Unassembled WGS sequence"/>
</dbReference>
<name>A0A935PVH7_9PROT</name>
<dbReference type="Gene3D" id="3.40.50.2000">
    <property type="entry name" value="Glycogen Phosphorylase B"/>
    <property type="match status" value="2"/>
</dbReference>
<reference evidence="2 3" key="1">
    <citation type="submission" date="2020-10" db="EMBL/GenBank/DDBJ databases">
        <title>Connecting structure to function with the recovery of over 1000 high-quality activated sludge metagenome-assembled genomes encoding full-length rRNA genes using long-read sequencing.</title>
        <authorList>
            <person name="Singleton C.M."/>
            <person name="Petriglieri F."/>
            <person name="Kristensen J.M."/>
            <person name="Kirkegaard R.H."/>
            <person name="Michaelsen T.Y."/>
            <person name="Andersen M.H."/>
            <person name="Karst S.M."/>
            <person name="Dueholm M.S."/>
            <person name="Nielsen P.H."/>
            <person name="Albertsen M."/>
        </authorList>
    </citation>
    <scope>NUCLEOTIDE SEQUENCE [LARGE SCALE GENOMIC DNA]</scope>
    <source>
        <strain evidence="2">EsbW_18-Q3-R4-48_BATAC.285</strain>
    </source>
</reference>
<dbReference type="SUPFAM" id="SSF53756">
    <property type="entry name" value="UDP-Glycosyltransferase/glycogen phosphorylase"/>
    <property type="match status" value="1"/>
</dbReference>
<evidence type="ECO:0000313" key="2">
    <source>
        <dbReference type="EMBL" id="MBK7673467.1"/>
    </source>
</evidence>
<dbReference type="AlphaFoldDB" id="A0A935PVH7"/>
<dbReference type="InterPro" id="IPR001296">
    <property type="entry name" value="Glyco_trans_1"/>
</dbReference>
<dbReference type="PANTHER" id="PTHR45947">
    <property type="entry name" value="SULFOQUINOVOSYL TRANSFERASE SQD2"/>
    <property type="match status" value="1"/>
</dbReference>
<accession>A0A935PVH7</accession>
<evidence type="ECO:0000313" key="3">
    <source>
        <dbReference type="Proteomes" id="UP000697998"/>
    </source>
</evidence>
<feature type="domain" description="Glycosyl transferase family 1" evidence="1">
    <location>
        <begin position="226"/>
        <end position="366"/>
    </location>
</feature>
<dbReference type="PANTHER" id="PTHR45947:SF3">
    <property type="entry name" value="SULFOQUINOVOSYL TRANSFERASE SQD2"/>
    <property type="match status" value="1"/>
</dbReference>
<evidence type="ECO:0000259" key="1">
    <source>
        <dbReference type="Pfam" id="PF00534"/>
    </source>
</evidence>
<comment type="caution">
    <text evidence="2">The sequence shown here is derived from an EMBL/GenBank/DDBJ whole genome shotgun (WGS) entry which is preliminary data.</text>
</comment>
<dbReference type="CDD" id="cd03801">
    <property type="entry name" value="GT4_PimA-like"/>
    <property type="match status" value="1"/>
</dbReference>
<dbReference type="EMBL" id="JADJMH010000001">
    <property type="protein sequence ID" value="MBK7673467.1"/>
    <property type="molecule type" value="Genomic_DNA"/>
</dbReference>
<sequence length="414" mass="45537">MKVLLLAYACEPGRGSEPGVGWHWAQNLAPHAEIHVLTRANNEAAIIAAMATIPAQISFHYHDLGRYTRMIKRVIGVQAYHQLWHITALRLIKRLQAENEFDLIHHLTFGVAWGVSPAWIVARRFIWGPFGGGDIAPAVITRSWPLRPRLAESVRRLFVMAAFRLNPLAWLAFSQADMLFARTHATYAAIPERYRHKARVLLETGAPDVPEAPDSARIAAKAEMLSQELRLVTVGRLIPLKYTELALHTLAELGKRGYRPILNILGTGPQSMELSALAVRLGIADQVSLAGQLAREQVFEQLNQAHVLLHPSVREGGAWSIFEALAMGLPVICLDNAGPGAIVDGDSGVKLTPTTSDAMARSMADAVIAMTADPTTWTRHANAARRRAITGLSWHAITETVLADWHRVVADERA</sequence>
<dbReference type="Pfam" id="PF00534">
    <property type="entry name" value="Glycos_transf_1"/>
    <property type="match status" value="1"/>
</dbReference>